<evidence type="ECO:0000313" key="3">
    <source>
        <dbReference type="Proteomes" id="UP001482620"/>
    </source>
</evidence>
<evidence type="ECO:0000256" key="1">
    <source>
        <dbReference type="SAM" id="MobiDB-lite"/>
    </source>
</evidence>
<dbReference type="EMBL" id="JAHRIQ010084787">
    <property type="protein sequence ID" value="MEQ2249284.1"/>
    <property type="molecule type" value="Genomic_DNA"/>
</dbReference>
<gene>
    <name evidence="2" type="ORF">ILYODFUR_027729</name>
</gene>
<organism evidence="2 3">
    <name type="scientific">Ilyodon furcidens</name>
    <name type="common">goldbreast splitfin</name>
    <dbReference type="NCBI Taxonomy" id="33524"/>
    <lineage>
        <taxon>Eukaryota</taxon>
        <taxon>Metazoa</taxon>
        <taxon>Chordata</taxon>
        <taxon>Craniata</taxon>
        <taxon>Vertebrata</taxon>
        <taxon>Euteleostomi</taxon>
        <taxon>Actinopterygii</taxon>
        <taxon>Neopterygii</taxon>
        <taxon>Teleostei</taxon>
        <taxon>Neoteleostei</taxon>
        <taxon>Acanthomorphata</taxon>
        <taxon>Ovalentaria</taxon>
        <taxon>Atherinomorphae</taxon>
        <taxon>Cyprinodontiformes</taxon>
        <taxon>Goodeidae</taxon>
        <taxon>Ilyodon</taxon>
    </lineage>
</organism>
<keyword evidence="3" id="KW-1185">Reference proteome</keyword>
<comment type="caution">
    <text evidence="2">The sequence shown here is derived from an EMBL/GenBank/DDBJ whole genome shotgun (WGS) entry which is preliminary data.</text>
</comment>
<reference evidence="2 3" key="1">
    <citation type="submission" date="2021-06" db="EMBL/GenBank/DDBJ databases">
        <authorList>
            <person name="Palmer J.M."/>
        </authorList>
    </citation>
    <scope>NUCLEOTIDE SEQUENCE [LARGE SCALE GENOMIC DNA]</scope>
    <source>
        <strain evidence="3">if_2019</strain>
        <tissue evidence="2">Muscle</tissue>
    </source>
</reference>
<feature type="region of interest" description="Disordered" evidence="1">
    <location>
        <begin position="89"/>
        <end position="120"/>
    </location>
</feature>
<evidence type="ECO:0000313" key="2">
    <source>
        <dbReference type="EMBL" id="MEQ2249284.1"/>
    </source>
</evidence>
<name>A0ABV0UX67_9TELE</name>
<sequence length="120" mass="13310">MQERQSDGVFIRRHRSLHGHVRVHLWSDWDLNSFVLPVSEGGVPGLRVVQVLLWAVLHRDDAVEGLEAAPQLQVDFALDVHEDDAACEADAHHNQLGPEGPLQHACRHRKPTAPVSRAAG</sequence>
<dbReference type="Proteomes" id="UP001482620">
    <property type="component" value="Unassembled WGS sequence"/>
</dbReference>
<accession>A0ABV0UX67</accession>
<proteinExistence type="predicted"/>
<protein>
    <submittedName>
        <fullName evidence="2">Uncharacterized protein</fullName>
    </submittedName>
</protein>